<reference evidence="2" key="1">
    <citation type="submission" date="2021-02" db="EMBL/GenBank/DDBJ databases">
        <authorList>
            <person name="Nowell W R."/>
        </authorList>
    </citation>
    <scope>NUCLEOTIDE SEQUENCE</scope>
</reference>
<evidence type="ECO:0000256" key="1">
    <source>
        <dbReference type="SAM" id="MobiDB-lite"/>
    </source>
</evidence>
<protein>
    <submittedName>
        <fullName evidence="2">Uncharacterized protein</fullName>
    </submittedName>
</protein>
<feature type="compositionally biased region" description="Basic residues" evidence="1">
    <location>
        <begin position="60"/>
        <end position="71"/>
    </location>
</feature>
<feature type="compositionally biased region" description="Basic residues" evidence="1">
    <location>
        <begin position="138"/>
        <end position="156"/>
    </location>
</feature>
<dbReference type="AlphaFoldDB" id="A0A816DJL5"/>
<gene>
    <name evidence="2" type="ORF">XAT740_LOCUS52413</name>
</gene>
<proteinExistence type="predicted"/>
<feature type="compositionally biased region" description="Low complexity" evidence="1">
    <location>
        <begin position="9"/>
        <end position="21"/>
    </location>
</feature>
<dbReference type="Proteomes" id="UP000663828">
    <property type="component" value="Unassembled WGS sequence"/>
</dbReference>
<feature type="region of interest" description="Disordered" evidence="1">
    <location>
        <begin position="1"/>
        <end position="21"/>
    </location>
</feature>
<sequence>MSPKKGKTTKSSLKKAGTMATTVAAGTDFLKRTWGEDQLNKVNAILDARDETSPASTSKAKAKPKLSKARTMKNTAKEAKDLLGQQILGDTRQETKRRQASASAKKSVAKAKKAKPARKPALKRLGTMAKTAKEGKAYVKRTTKKATGRGTKKSKK</sequence>
<accession>A0A816DJL5</accession>
<evidence type="ECO:0000313" key="2">
    <source>
        <dbReference type="EMBL" id="CAF1635585.1"/>
    </source>
</evidence>
<dbReference type="EMBL" id="CAJNOR010008633">
    <property type="protein sequence ID" value="CAF1635585.1"/>
    <property type="molecule type" value="Genomic_DNA"/>
</dbReference>
<keyword evidence="3" id="KW-1185">Reference proteome</keyword>
<evidence type="ECO:0000313" key="3">
    <source>
        <dbReference type="Proteomes" id="UP000663828"/>
    </source>
</evidence>
<organism evidence="2 3">
    <name type="scientific">Adineta ricciae</name>
    <name type="common">Rotifer</name>
    <dbReference type="NCBI Taxonomy" id="249248"/>
    <lineage>
        <taxon>Eukaryota</taxon>
        <taxon>Metazoa</taxon>
        <taxon>Spiralia</taxon>
        <taxon>Gnathifera</taxon>
        <taxon>Rotifera</taxon>
        <taxon>Eurotatoria</taxon>
        <taxon>Bdelloidea</taxon>
        <taxon>Adinetida</taxon>
        <taxon>Adinetidae</taxon>
        <taxon>Adineta</taxon>
    </lineage>
</organism>
<comment type="caution">
    <text evidence="2">The sequence shown here is derived from an EMBL/GenBank/DDBJ whole genome shotgun (WGS) entry which is preliminary data.</text>
</comment>
<feature type="region of interest" description="Disordered" evidence="1">
    <location>
        <begin position="49"/>
        <end position="156"/>
    </location>
</feature>
<feature type="compositionally biased region" description="Basic residues" evidence="1">
    <location>
        <begin position="107"/>
        <end position="122"/>
    </location>
</feature>
<name>A0A816DJL5_ADIRI</name>